<dbReference type="PANTHER" id="PTHR43300:SF7">
    <property type="entry name" value="UDP-N-ACETYLBACILLOSAMINE N-ACETYLTRANSFERASE"/>
    <property type="match status" value="1"/>
</dbReference>
<dbReference type="Gene3D" id="3.40.50.20">
    <property type="match status" value="1"/>
</dbReference>
<dbReference type="InterPro" id="IPR011004">
    <property type="entry name" value="Trimer_LpxA-like_sf"/>
</dbReference>
<sequence>MSTPLFAVYGASGCGRGVMPLARAQLMRAGVPVERLVFVDDAATAPNVNGQRALRYEEFLQTPASERHAVLAIANSKVREQLALRLAADGVHAWTVSAENVVRMDDVVLGEGAALSPFVTLTSNIRIGRHFHANLYSYVEHDCVIGDFVTFAPGVKCNGNVVIEDHAYVGAGAVIKQGVPGKPLVIGRGAVVGMGAVVTRSVPAGATVVGNPARPMKTKG</sequence>
<evidence type="ECO:0000256" key="2">
    <source>
        <dbReference type="PIRSR" id="PIRSR620019-1"/>
    </source>
</evidence>
<evidence type="ECO:0000313" key="4">
    <source>
        <dbReference type="Proteomes" id="UP001212602"/>
    </source>
</evidence>
<dbReference type="NCBIfam" id="TIGR03570">
    <property type="entry name" value="NeuD_NnaD"/>
    <property type="match status" value="1"/>
</dbReference>
<evidence type="ECO:0000256" key="1">
    <source>
        <dbReference type="ARBA" id="ARBA00007274"/>
    </source>
</evidence>
<dbReference type="Proteomes" id="UP001212602">
    <property type="component" value="Unassembled WGS sequence"/>
</dbReference>
<feature type="active site" description="Proton acceptor" evidence="2">
    <location>
        <position position="141"/>
    </location>
</feature>
<protein>
    <submittedName>
        <fullName evidence="3">Acetyltransferase</fullName>
    </submittedName>
</protein>
<keyword evidence="4" id="KW-1185">Reference proteome</keyword>
<proteinExistence type="inferred from homology"/>
<comment type="caution">
    <text evidence="3">The sequence shown here is derived from an EMBL/GenBank/DDBJ whole genome shotgun (WGS) entry which is preliminary data.</text>
</comment>
<dbReference type="EMBL" id="JAQIPB010000001">
    <property type="protein sequence ID" value="MDA7415485.1"/>
    <property type="molecule type" value="Genomic_DNA"/>
</dbReference>
<dbReference type="RefSeq" id="WP_271426737.1">
    <property type="nucleotide sequence ID" value="NZ_JAQIPB010000001.1"/>
</dbReference>
<dbReference type="CDD" id="cd03360">
    <property type="entry name" value="LbH_AT_putative"/>
    <property type="match status" value="1"/>
</dbReference>
<dbReference type="PANTHER" id="PTHR43300">
    <property type="entry name" value="ACETYLTRANSFERASE"/>
    <property type="match status" value="1"/>
</dbReference>
<comment type="similarity">
    <text evidence="1">Belongs to the transferase hexapeptide repeat family.</text>
</comment>
<dbReference type="Gene3D" id="2.160.10.10">
    <property type="entry name" value="Hexapeptide repeat proteins"/>
    <property type="match status" value="1"/>
</dbReference>
<feature type="site" description="Increases basicity of active site His" evidence="2">
    <location>
        <position position="142"/>
    </location>
</feature>
<name>A0AAE3N475_9BURK</name>
<evidence type="ECO:0000313" key="3">
    <source>
        <dbReference type="EMBL" id="MDA7415485.1"/>
    </source>
</evidence>
<dbReference type="InterPro" id="IPR050179">
    <property type="entry name" value="Trans_hexapeptide_repeat"/>
</dbReference>
<accession>A0AAE3N475</accession>
<reference evidence="3" key="1">
    <citation type="submission" date="2023-01" db="EMBL/GenBank/DDBJ databases">
        <title>Xenophilus mangrovi sp. nov., isolated from soil of Mangrove nature reserve.</title>
        <authorList>
            <person name="Xu S."/>
            <person name="Liu Z."/>
            <person name="Xu Y."/>
        </authorList>
    </citation>
    <scope>NUCLEOTIDE SEQUENCE</scope>
    <source>
        <strain evidence="3">YW8</strain>
    </source>
</reference>
<dbReference type="AlphaFoldDB" id="A0AAE3N475"/>
<gene>
    <name evidence="3" type="ORF">PGB34_03835</name>
</gene>
<organism evidence="3 4">
    <name type="scientific">Xenophilus arseniciresistens</name>
    <dbReference type="NCBI Taxonomy" id="1283306"/>
    <lineage>
        <taxon>Bacteria</taxon>
        <taxon>Pseudomonadati</taxon>
        <taxon>Pseudomonadota</taxon>
        <taxon>Betaproteobacteria</taxon>
        <taxon>Burkholderiales</taxon>
        <taxon>Comamonadaceae</taxon>
        <taxon>Xenophilus</taxon>
    </lineage>
</organism>
<dbReference type="SUPFAM" id="SSF51161">
    <property type="entry name" value="Trimeric LpxA-like enzymes"/>
    <property type="match status" value="1"/>
</dbReference>
<dbReference type="InterPro" id="IPR020019">
    <property type="entry name" value="AcTrfase_PglD-like"/>
</dbReference>